<proteinExistence type="predicted"/>
<reference evidence="1" key="1">
    <citation type="journal article" date="2022" name="Phytopathology">
        <title>Complete circularized genome resources of seven strains of Xylella fastidiosa subsp. fastidiosa using hybrid assembly reveals unknown plasmids.</title>
        <authorList>
            <person name="Velasco-Amo M.D.P."/>
            <person name="Arias-Giraldo L.F.F."/>
            <person name="Ecija M.R."/>
            <person name="De La Fuente L."/>
            <person name="Marco-Noales E."/>
            <person name="Moralejo E."/>
            <person name="Navas-Cort J.A."/>
            <person name="Landa B.B."/>
        </authorList>
    </citation>
    <scope>NUCLEOTIDE SEQUENCE</scope>
    <source>
        <strain evidence="1">CFBP8073</strain>
    </source>
</reference>
<evidence type="ECO:0000313" key="2">
    <source>
        <dbReference type="Proteomes" id="UP001211513"/>
    </source>
</evidence>
<evidence type="ECO:0000313" key="1">
    <source>
        <dbReference type="EMBL" id="WCF28084.1"/>
    </source>
</evidence>
<dbReference type="RefSeq" id="WP_155561252.1">
    <property type="nucleotide sequence ID" value="NZ_CP109886.1"/>
</dbReference>
<gene>
    <name evidence="1" type="ORF">OK117_10715</name>
</gene>
<dbReference type="AlphaFoldDB" id="A0AAJ5R2S2"/>
<dbReference type="Proteomes" id="UP001211513">
    <property type="component" value="Chromosome"/>
</dbReference>
<reference evidence="1" key="2">
    <citation type="submission" date="2022-10" db="EMBL/GenBank/DDBJ databases">
        <authorList>
            <person name="Landa B."/>
            <person name="Arias-Giraldo L.F."/>
            <person name="Roman-Ecija M."/>
            <person name="Velasco-Amo M.P."/>
            <person name="De La Fuente L."/>
            <person name="Marco-Noales E."/>
            <person name="Moralejo E."/>
        </authorList>
    </citation>
    <scope>NUCLEOTIDE SEQUENCE</scope>
    <source>
        <strain evidence="1">CFBP8073</strain>
    </source>
</reference>
<name>A0AAJ5R2S2_XYLFS</name>
<protein>
    <submittedName>
        <fullName evidence="1">Uncharacterized protein</fullName>
    </submittedName>
</protein>
<dbReference type="EMBL" id="CP109886">
    <property type="protein sequence ID" value="WCF28084.1"/>
    <property type="molecule type" value="Genomic_DNA"/>
</dbReference>
<sequence>MQDDALARWATLRLMCCLAARSQWGFACVYRQAQECVLRVATPSAGVLAAGMVAANDSDGMNA</sequence>
<organism evidence="1 2">
    <name type="scientific">Xylella fastidiosa subsp. fastidiosa</name>
    <dbReference type="NCBI Taxonomy" id="644356"/>
    <lineage>
        <taxon>Bacteria</taxon>
        <taxon>Pseudomonadati</taxon>
        <taxon>Pseudomonadota</taxon>
        <taxon>Gammaproteobacteria</taxon>
        <taxon>Lysobacterales</taxon>
        <taxon>Lysobacteraceae</taxon>
        <taxon>Xylella</taxon>
    </lineage>
</organism>
<accession>A0AAJ5R2S2</accession>